<protein>
    <submittedName>
        <fullName evidence="3">Response regulator receiver domain-containing protein</fullName>
    </submittedName>
</protein>
<dbReference type="OrthoDB" id="9805444at2"/>
<dbReference type="EMBL" id="QKYU01000008">
    <property type="protein sequence ID" value="PZW46800.1"/>
    <property type="molecule type" value="Genomic_DNA"/>
</dbReference>
<dbReference type="SMART" id="SM00448">
    <property type="entry name" value="REC"/>
    <property type="match status" value="1"/>
</dbReference>
<dbReference type="PROSITE" id="PS50110">
    <property type="entry name" value="RESPONSE_REGULATORY"/>
    <property type="match status" value="1"/>
</dbReference>
<dbReference type="AlphaFoldDB" id="A0A2W7IIT8"/>
<gene>
    <name evidence="3" type="ORF">C8P66_10879</name>
</gene>
<evidence type="ECO:0000256" key="1">
    <source>
        <dbReference type="PROSITE-ProRule" id="PRU00169"/>
    </source>
</evidence>
<evidence type="ECO:0000313" key="3">
    <source>
        <dbReference type="EMBL" id="PZW46800.1"/>
    </source>
</evidence>
<dbReference type="SUPFAM" id="SSF52172">
    <property type="entry name" value="CheY-like"/>
    <property type="match status" value="1"/>
</dbReference>
<evidence type="ECO:0000313" key="4">
    <source>
        <dbReference type="Proteomes" id="UP000249688"/>
    </source>
</evidence>
<dbReference type="Proteomes" id="UP000249688">
    <property type="component" value="Unassembled WGS sequence"/>
</dbReference>
<dbReference type="Gene3D" id="3.40.50.2300">
    <property type="match status" value="1"/>
</dbReference>
<feature type="domain" description="Response regulatory" evidence="2">
    <location>
        <begin position="6"/>
        <end position="121"/>
    </location>
</feature>
<reference evidence="3 4" key="1">
    <citation type="submission" date="2018-06" db="EMBL/GenBank/DDBJ databases">
        <title>Genomic Encyclopedia of Archaeal and Bacterial Type Strains, Phase II (KMG-II): from individual species to whole genera.</title>
        <authorList>
            <person name="Goeker M."/>
        </authorList>
    </citation>
    <scope>NUCLEOTIDE SEQUENCE [LARGE SCALE GENOMIC DNA]</scope>
    <source>
        <strain evidence="3 4">DSM 24525</strain>
    </source>
</reference>
<dbReference type="InterPro" id="IPR011006">
    <property type="entry name" value="CheY-like_superfamily"/>
</dbReference>
<dbReference type="RefSeq" id="WP_111397828.1">
    <property type="nucleotide sequence ID" value="NZ_QKYU01000008.1"/>
</dbReference>
<comment type="caution">
    <text evidence="3">The sequence shown here is derived from an EMBL/GenBank/DDBJ whole genome shotgun (WGS) entry which is preliminary data.</text>
</comment>
<keyword evidence="4" id="KW-1185">Reference proteome</keyword>
<comment type="caution">
    <text evidence="1">Lacks conserved residue(s) required for the propagation of feature annotation.</text>
</comment>
<organism evidence="3 4">
    <name type="scientific">Humitalea rosea</name>
    <dbReference type="NCBI Taxonomy" id="990373"/>
    <lineage>
        <taxon>Bacteria</taxon>
        <taxon>Pseudomonadati</taxon>
        <taxon>Pseudomonadota</taxon>
        <taxon>Alphaproteobacteria</taxon>
        <taxon>Acetobacterales</taxon>
        <taxon>Roseomonadaceae</taxon>
        <taxon>Humitalea</taxon>
    </lineage>
</organism>
<dbReference type="GO" id="GO:0000160">
    <property type="term" value="P:phosphorelay signal transduction system"/>
    <property type="evidence" value="ECO:0007669"/>
    <property type="project" value="InterPro"/>
</dbReference>
<evidence type="ECO:0000259" key="2">
    <source>
        <dbReference type="PROSITE" id="PS50110"/>
    </source>
</evidence>
<sequence>MADPHAVLLLEDHALLRATLVMALRHGGFTVYPAGNISEALALLVDQPAINVVLSEVELGVSALDGFTFAAMATALRAELGFVFLTGRDDLLLSRTARGREIHLVKPCPMTRVEDSIRQLMAPGLARRA</sequence>
<dbReference type="InterPro" id="IPR001789">
    <property type="entry name" value="Sig_transdc_resp-reg_receiver"/>
</dbReference>
<proteinExistence type="predicted"/>
<accession>A0A2W7IIT8</accession>
<name>A0A2W7IIT8_9PROT</name>
<dbReference type="CDD" id="cd00156">
    <property type="entry name" value="REC"/>
    <property type="match status" value="1"/>
</dbReference>